<reference evidence="1 2" key="1">
    <citation type="submission" date="2018-06" db="EMBL/GenBank/DDBJ databases">
        <authorList>
            <consortium name="Pathogen Informatics"/>
            <person name="Doyle S."/>
        </authorList>
    </citation>
    <scope>NUCLEOTIDE SEQUENCE [LARGE SCALE GENOMIC DNA]</scope>
    <source>
        <strain evidence="1 2">NCTC9836</strain>
    </source>
</reference>
<name>A0A381JB03_9CLOT</name>
<proteinExistence type="predicted"/>
<protein>
    <submittedName>
        <fullName evidence="1">TldD protein</fullName>
    </submittedName>
</protein>
<accession>A0A381JB03</accession>
<gene>
    <name evidence="1" type="primary">tldD_2</name>
    <name evidence="1" type="ORF">NCTC9836_02251</name>
</gene>
<evidence type="ECO:0000313" key="2">
    <source>
        <dbReference type="Proteomes" id="UP000254664"/>
    </source>
</evidence>
<organism evidence="1 2">
    <name type="scientific">Clostridium putrefaciens</name>
    <dbReference type="NCBI Taxonomy" id="99675"/>
    <lineage>
        <taxon>Bacteria</taxon>
        <taxon>Bacillati</taxon>
        <taxon>Bacillota</taxon>
        <taxon>Clostridia</taxon>
        <taxon>Eubacteriales</taxon>
        <taxon>Clostridiaceae</taxon>
        <taxon>Clostridium</taxon>
    </lineage>
</organism>
<dbReference type="EMBL" id="UFWZ01000001">
    <property type="protein sequence ID" value="SUY47908.1"/>
    <property type="molecule type" value="Genomic_DNA"/>
</dbReference>
<dbReference type="Proteomes" id="UP000254664">
    <property type="component" value="Unassembled WGS sequence"/>
</dbReference>
<sequence length="34" mass="3724">MLEKNVIKKVLGKALSTGGDFSEIFVEDSINNNI</sequence>
<dbReference type="AlphaFoldDB" id="A0A381JB03"/>
<keyword evidence="2" id="KW-1185">Reference proteome</keyword>
<evidence type="ECO:0000313" key="1">
    <source>
        <dbReference type="EMBL" id="SUY47908.1"/>
    </source>
</evidence>